<dbReference type="SUPFAM" id="SSF53092">
    <property type="entry name" value="Creatinase/prolidase N-terminal domain"/>
    <property type="match status" value="1"/>
</dbReference>
<gene>
    <name evidence="2" type="ORF">F0L68_24435</name>
</gene>
<reference evidence="2 3" key="2">
    <citation type="submission" date="2019-09" db="EMBL/GenBank/DDBJ databases">
        <authorList>
            <person name="Jin C."/>
        </authorList>
    </citation>
    <scope>NUCLEOTIDE SEQUENCE [LARGE SCALE GENOMIC DNA]</scope>
    <source>
        <strain evidence="2 3">AN110305</strain>
    </source>
</reference>
<evidence type="ECO:0000313" key="3">
    <source>
        <dbReference type="Proteomes" id="UP000323454"/>
    </source>
</evidence>
<dbReference type="Proteomes" id="UP000323454">
    <property type="component" value="Unassembled WGS sequence"/>
</dbReference>
<dbReference type="Gene3D" id="3.90.230.10">
    <property type="entry name" value="Creatinase/methionine aminopeptidase superfamily"/>
    <property type="match status" value="1"/>
</dbReference>
<sequence length="415" mass="44757">MGEQIPTYSIAERDRRWALARDLMDAEGVQALVAYGEHESTGPAQFAPDVYFTNERPGSIVIFAKDADPISLVWSPMHVEDHIEARRRGEACWTEPKNMRVAKHAAGVVQVLREFGLEKAAVGVLGLEPYPPFHFNPIMPYGLWSEVLRELPDATFKPVQLAFSMRTIRLSEEELAVVRHAAGIGEAMANAMAEVARPGVTEAEVYAAGMTESFRLGSVAPGMLLQSGKGYACWGPPAWQYRPQAPRIIEDGDIIQAEVFTSFGMRETQHQVAIQVGAASAETERAAAIARASYEAGLATLRPGNSFGQLVDAMLAPLTAAGGWNVHPMVHTLNPYGPVCGFGGGLTNLPEAEDYGQLFTVPTVGGQLPLLPGMTFAFEPNCVLDGHLVNLGGTVVVGDHGAIELNDVTTRLIRV</sequence>
<accession>A0A5B2X4N4</accession>
<protein>
    <submittedName>
        <fullName evidence="2">M24 family metallopeptidase</fullName>
    </submittedName>
</protein>
<dbReference type="CDD" id="cd01066">
    <property type="entry name" value="APP_MetAP"/>
    <property type="match status" value="1"/>
</dbReference>
<dbReference type="EMBL" id="VUOB01000042">
    <property type="protein sequence ID" value="KAA2258125.1"/>
    <property type="molecule type" value="Genomic_DNA"/>
</dbReference>
<feature type="domain" description="Peptidase M24" evidence="1">
    <location>
        <begin position="178"/>
        <end position="397"/>
    </location>
</feature>
<proteinExistence type="predicted"/>
<dbReference type="InterPro" id="IPR036005">
    <property type="entry name" value="Creatinase/aminopeptidase-like"/>
</dbReference>
<dbReference type="Pfam" id="PF00557">
    <property type="entry name" value="Peptidase_M24"/>
    <property type="match status" value="1"/>
</dbReference>
<dbReference type="InterPro" id="IPR029149">
    <property type="entry name" value="Creatin/AminoP/Spt16_N"/>
</dbReference>
<name>A0A5B2X4N4_9PSEU</name>
<organism evidence="2 3">
    <name type="scientific">Solihabitans fulvus</name>
    <dbReference type="NCBI Taxonomy" id="1892852"/>
    <lineage>
        <taxon>Bacteria</taxon>
        <taxon>Bacillati</taxon>
        <taxon>Actinomycetota</taxon>
        <taxon>Actinomycetes</taxon>
        <taxon>Pseudonocardiales</taxon>
        <taxon>Pseudonocardiaceae</taxon>
        <taxon>Solihabitans</taxon>
    </lineage>
</organism>
<dbReference type="SUPFAM" id="SSF55920">
    <property type="entry name" value="Creatinase/aminopeptidase"/>
    <property type="match status" value="1"/>
</dbReference>
<dbReference type="AlphaFoldDB" id="A0A5B2X4N4"/>
<reference evidence="2 3" key="1">
    <citation type="submission" date="2019-09" db="EMBL/GenBank/DDBJ databases">
        <title>Goodfellowia gen. nov., a new genus of the Pseudonocardineae related to Actinoalloteichus, containing Goodfellowia coeruleoviolacea gen. nov., comb. nov. gen. nov., comb. nov.</title>
        <authorList>
            <person name="Labeda D."/>
        </authorList>
    </citation>
    <scope>NUCLEOTIDE SEQUENCE [LARGE SCALE GENOMIC DNA]</scope>
    <source>
        <strain evidence="2 3">AN110305</strain>
    </source>
</reference>
<keyword evidence="3" id="KW-1185">Reference proteome</keyword>
<comment type="caution">
    <text evidence="2">The sequence shown here is derived from an EMBL/GenBank/DDBJ whole genome shotgun (WGS) entry which is preliminary data.</text>
</comment>
<dbReference type="PANTHER" id="PTHR46112">
    <property type="entry name" value="AMINOPEPTIDASE"/>
    <property type="match status" value="1"/>
</dbReference>
<dbReference type="InterPro" id="IPR050659">
    <property type="entry name" value="Peptidase_M24B"/>
</dbReference>
<evidence type="ECO:0000313" key="2">
    <source>
        <dbReference type="EMBL" id="KAA2258125.1"/>
    </source>
</evidence>
<dbReference type="RefSeq" id="WP_149852125.1">
    <property type="nucleotide sequence ID" value="NZ_VUOB01000042.1"/>
</dbReference>
<evidence type="ECO:0000259" key="1">
    <source>
        <dbReference type="Pfam" id="PF00557"/>
    </source>
</evidence>
<dbReference type="PANTHER" id="PTHR46112:SF2">
    <property type="entry name" value="XAA-PRO AMINOPEPTIDASE P-RELATED"/>
    <property type="match status" value="1"/>
</dbReference>
<dbReference type="InterPro" id="IPR000994">
    <property type="entry name" value="Pept_M24"/>
</dbReference>
<dbReference type="OrthoDB" id="9803194at2"/>